<feature type="transmembrane region" description="Helical" evidence="1">
    <location>
        <begin position="76"/>
        <end position="94"/>
    </location>
</feature>
<feature type="transmembrane region" description="Helical" evidence="1">
    <location>
        <begin position="40"/>
        <end position="56"/>
    </location>
</feature>
<keyword evidence="3" id="KW-1185">Reference proteome</keyword>
<keyword evidence="1" id="KW-1133">Transmembrane helix</keyword>
<name>A0ABV2SSP0_9FLAO</name>
<feature type="transmembrane region" description="Helical" evidence="1">
    <location>
        <begin position="101"/>
        <end position="117"/>
    </location>
</feature>
<feature type="transmembrane region" description="Helical" evidence="1">
    <location>
        <begin position="254"/>
        <end position="273"/>
    </location>
</feature>
<keyword evidence="1" id="KW-0812">Transmembrane</keyword>
<feature type="transmembrane region" description="Helical" evidence="1">
    <location>
        <begin position="14"/>
        <end position="33"/>
    </location>
</feature>
<dbReference type="RefSeq" id="WP_354614171.1">
    <property type="nucleotide sequence ID" value="NZ_JBEXAE010000002.1"/>
</dbReference>
<evidence type="ECO:0000313" key="3">
    <source>
        <dbReference type="Proteomes" id="UP001549799"/>
    </source>
</evidence>
<feature type="transmembrane region" description="Helical" evidence="1">
    <location>
        <begin position="129"/>
        <end position="150"/>
    </location>
</feature>
<keyword evidence="1" id="KW-0472">Membrane</keyword>
<accession>A0ABV2SSP0</accession>
<reference evidence="2 3" key="1">
    <citation type="submission" date="2024-07" db="EMBL/GenBank/DDBJ databases">
        <title>The genome sequence of type strain Sediminicola arcticus GDMCC 1.2805.</title>
        <authorList>
            <person name="Liu Y."/>
        </authorList>
    </citation>
    <scope>NUCLEOTIDE SEQUENCE [LARGE SCALE GENOMIC DNA]</scope>
    <source>
        <strain evidence="2 3">GDMCC 1.2805</strain>
    </source>
</reference>
<dbReference type="EMBL" id="JBEXAE010000002">
    <property type="protein sequence ID" value="MET6989780.1"/>
    <property type="molecule type" value="Genomic_DNA"/>
</dbReference>
<dbReference type="Proteomes" id="UP001549799">
    <property type="component" value="Unassembled WGS sequence"/>
</dbReference>
<evidence type="ECO:0000313" key="2">
    <source>
        <dbReference type="EMBL" id="MET6989780.1"/>
    </source>
</evidence>
<gene>
    <name evidence="2" type="ORF">ABXZ36_03865</name>
</gene>
<feature type="transmembrane region" description="Helical" evidence="1">
    <location>
        <begin position="198"/>
        <end position="217"/>
    </location>
</feature>
<organism evidence="2 3">
    <name type="scientific">Sediminicola arcticus</name>
    <dbReference type="NCBI Taxonomy" id="1574308"/>
    <lineage>
        <taxon>Bacteria</taxon>
        <taxon>Pseudomonadati</taxon>
        <taxon>Bacteroidota</taxon>
        <taxon>Flavobacteriia</taxon>
        <taxon>Flavobacteriales</taxon>
        <taxon>Flavobacteriaceae</taxon>
        <taxon>Sediminicola</taxon>
    </lineage>
</organism>
<comment type="caution">
    <text evidence="2">The sequence shown here is derived from an EMBL/GenBank/DDBJ whole genome shotgun (WGS) entry which is preliminary data.</text>
</comment>
<evidence type="ECO:0008006" key="4">
    <source>
        <dbReference type="Google" id="ProtNLM"/>
    </source>
</evidence>
<protein>
    <recommendedName>
        <fullName evidence="4">Prenyltransferase</fullName>
    </recommendedName>
</protein>
<proteinExistence type="predicted"/>
<sequence>MKWLRRVFDFYLDASIHVALGVLAMLMVSGLILNISLNRNLAYFLFFGTIVGYNFIKYGVEAKKYLLVANSYHKNIQIFSFIAFFIAVYHAWFLNLEAKKCILVLVILTTLYALPVLPKARNLRSLGGFKIVVVAIVWAGATVHLPVLAASGELTWDVWIEGVQRFLFVLVLMVPFEIRDLDYDGPELRTLPQLIGFLRTKILGACGAFLFFWLLFLKDHISNIDALSKGFGLFIMGLLMLLTQRKQTTYFSSFWVEALPIFWLIFLLLFAFWI</sequence>
<evidence type="ECO:0000256" key="1">
    <source>
        <dbReference type="SAM" id="Phobius"/>
    </source>
</evidence>
<feature type="transmembrane region" description="Helical" evidence="1">
    <location>
        <begin position="224"/>
        <end position="242"/>
    </location>
</feature>